<dbReference type="Proteomes" id="UP001497623">
    <property type="component" value="Unassembled WGS sequence"/>
</dbReference>
<keyword evidence="4" id="KW-1185">Reference proteome</keyword>
<name>A0AAV2PUT4_MEGNR</name>
<reference evidence="3 4" key="1">
    <citation type="submission" date="2024-05" db="EMBL/GenBank/DDBJ databases">
        <authorList>
            <person name="Wallberg A."/>
        </authorList>
    </citation>
    <scope>NUCLEOTIDE SEQUENCE [LARGE SCALE GENOMIC DNA]</scope>
</reference>
<feature type="compositionally biased region" description="Low complexity" evidence="2">
    <location>
        <begin position="60"/>
        <end position="69"/>
    </location>
</feature>
<evidence type="ECO:0000256" key="2">
    <source>
        <dbReference type="SAM" id="MobiDB-lite"/>
    </source>
</evidence>
<sequence>MQKNEMESRLAEIKSEYEKQMIGFQEECEDENDEMEDGEEEVEEEVDVEKKEEGTSGLRNSQSNINSKNIKIEKSSNLNTNNSRKISEEEKKYDSILTELHERRQYLEQDLEELKIHEEKVRKLKKQQITEDVSLCDKSCCLHETKYSKLKTRYSKLIDRIKSEKAKKHNKTLKKIHDTHSSDSQSISVELPSLDSSINISAPQSEDINSSVISSPSHIAQKYHHIVHSTSEVSEDEELIIAKEVLKKYNKIPEMSGKSILIDEYVGMKNTLNFKNDFPNNPKEAWVEDELMKRGKKVLEKTNKFFQENKLNGDEGFCHLTAESLQREILRQNAQFSKSISKNDHRKSHPGGSLTSDTESDETSHDQDAPSDFQPTLQTQIDFGLDKILADISLKSNKFSPTSTSSPKLNRPRHSSYNNSIQHSASFANGMSYKVSTPYKSGSKFNSPVLAPKADHYISGSAPDLGPQAVDRIDTVNQYLQERWTNYFGDLSIPLGGRAGWSTQVTAQPMLQNNRKTGVSFTNIDKQNLTSSRNLAITEIKPKEEVNISQKIEDLRAWLARAQSSNIPGDL</sequence>
<dbReference type="EMBL" id="CAXKWB010001863">
    <property type="protein sequence ID" value="CAL4065685.1"/>
    <property type="molecule type" value="Genomic_DNA"/>
</dbReference>
<feature type="coiled-coil region" evidence="1">
    <location>
        <begin position="97"/>
        <end position="167"/>
    </location>
</feature>
<proteinExistence type="predicted"/>
<evidence type="ECO:0000313" key="4">
    <source>
        <dbReference type="Proteomes" id="UP001497623"/>
    </source>
</evidence>
<keyword evidence="1" id="KW-0175">Coiled coil</keyword>
<dbReference type="AlphaFoldDB" id="A0AAV2PUT4"/>
<feature type="region of interest" description="Disordered" evidence="2">
    <location>
        <begin position="1"/>
        <end position="69"/>
    </location>
</feature>
<feature type="compositionally biased region" description="Basic and acidic residues" evidence="2">
    <location>
        <begin position="1"/>
        <end position="19"/>
    </location>
</feature>
<feature type="compositionally biased region" description="Acidic residues" evidence="2">
    <location>
        <begin position="26"/>
        <end position="47"/>
    </location>
</feature>
<protein>
    <submittedName>
        <fullName evidence="3">Uncharacterized protein</fullName>
    </submittedName>
</protein>
<evidence type="ECO:0000313" key="3">
    <source>
        <dbReference type="EMBL" id="CAL4065685.1"/>
    </source>
</evidence>
<gene>
    <name evidence="3" type="ORF">MNOR_LOCUS4974</name>
</gene>
<organism evidence="3 4">
    <name type="scientific">Meganyctiphanes norvegica</name>
    <name type="common">Northern krill</name>
    <name type="synonym">Thysanopoda norvegica</name>
    <dbReference type="NCBI Taxonomy" id="48144"/>
    <lineage>
        <taxon>Eukaryota</taxon>
        <taxon>Metazoa</taxon>
        <taxon>Ecdysozoa</taxon>
        <taxon>Arthropoda</taxon>
        <taxon>Crustacea</taxon>
        <taxon>Multicrustacea</taxon>
        <taxon>Malacostraca</taxon>
        <taxon>Eumalacostraca</taxon>
        <taxon>Eucarida</taxon>
        <taxon>Euphausiacea</taxon>
        <taxon>Euphausiidae</taxon>
        <taxon>Meganyctiphanes</taxon>
    </lineage>
</organism>
<feature type="region of interest" description="Disordered" evidence="2">
    <location>
        <begin position="337"/>
        <end position="374"/>
    </location>
</feature>
<accession>A0AAV2PUT4</accession>
<evidence type="ECO:0000256" key="1">
    <source>
        <dbReference type="SAM" id="Coils"/>
    </source>
</evidence>
<comment type="caution">
    <text evidence="3">The sequence shown here is derived from an EMBL/GenBank/DDBJ whole genome shotgun (WGS) entry which is preliminary data.</text>
</comment>
<feature type="region of interest" description="Disordered" evidence="2">
    <location>
        <begin position="168"/>
        <end position="187"/>
    </location>
</feature>